<keyword evidence="2" id="KW-1185">Reference proteome</keyword>
<sequence length="529" mass="58729">MNSRYKPSRNIPSGACYPADNANMDMTVLDLQLETTRLNWLQQRQQQLQQNNCLVIRNTSMHESVSLPELVGLFDNHSSADDDVFCWQGEPQILDNDDINFKDIFHEIDEAYSPAGCPKEVKEIAATENEVVLLDDDSDDDVVMFDNSQSIPSINDFSMFGNGNPEFTAEESCNEKGRNVEAESVRRRKGKAKPSLYASNDDPLIQELECIREEAKRPNRNPERQSLAEKIKRRTVRKKVQCLQEMFPGCKPDINKSFCDVVTEAIIHLKYLQNQNQYVQLLAEEANRQNPTPESNVNVTPQLLTEAAASRQNPTPENNVNVTPQLLAEAAVSRQNRTPEYNVNGTQQLLAEAAASRQKCTPDYNVNVAPQLLAEAASSSQIPTPERNVSITPQVLVEETSRQNPTPKNIVSITPTSEGNQNLVASASASRRKGGKANKSAVKKKKSVGRRSRPAPAGSVAARNANFAYLTQQARAVFAAPQIAPGGASTSTNWSIPQQYTCVPAYYPQQPPVFDTETLSLLYQSCLFR</sequence>
<comment type="caution">
    <text evidence="1">The sequence shown here is derived from an EMBL/GenBank/DDBJ whole genome shotgun (WGS) entry which is preliminary data.</text>
</comment>
<dbReference type="Proteomes" id="UP001164539">
    <property type="component" value="Chromosome 7"/>
</dbReference>
<evidence type="ECO:0000313" key="1">
    <source>
        <dbReference type="EMBL" id="KAJ4714392.1"/>
    </source>
</evidence>
<name>A0ACC1XTZ7_MELAZ</name>
<reference evidence="1 2" key="1">
    <citation type="journal article" date="2023" name="Science">
        <title>Complex scaffold remodeling in plant triterpene biosynthesis.</title>
        <authorList>
            <person name="De La Pena R."/>
            <person name="Hodgson H."/>
            <person name="Liu J.C."/>
            <person name="Stephenson M.J."/>
            <person name="Martin A.C."/>
            <person name="Owen C."/>
            <person name="Harkess A."/>
            <person name="Leebens-Mack J."/>
            <person name="Jimenez L.E."/>
            <person name="Osbourn A."/>
            <person name="Sattely E.S."/>
        </authorList>
    </citation>
    <scope>NUCLEOTIDE SEQUENCE [LARGE SCALE GENOMIC DNA]</scope>
    <source>
        <strain evidence="2">cv. JPN11</strain>
        <tissue evidence="1">Leaf</tissue>
    </source>
</reference>
<keyword evidence="1" id="KW-0238">DNA-binding</keyword>
<protein>
    <submittedName>
        <fullName evidence="1">Basic helix-loop-helix (BHLH) DNA-binding superfamily protein</fullName>
    </submittedName>
</protein>
<proteinExistence type="predicted"/>
<evidence type="ECO:0000313" key="2">
    <source>
        <dbReference type="Proteomes" id="UP001164539"/>
    </source>
</evidence>
<dbReference type="EMBL" id="CM051400">
    <property type="protein sequence ID" value="KAJ4714392.1"/>
    <property type="molecule type" value="Genomic_DNA"/>
</dbReference>
<gene>
    <name evidence="1" type="ORF">OWV82_012889</name>
</gene>
<accession>A0ACC1XTZ7</accession>
<organism evidence="1 2">
    <name type="scientific">Melia azedarach</name>
    <name type="common">Chinaberry tree</name>
    <dbReference type="NCBI Taxonomy" id="155640"/>
    <lineage>
        <taxon>Eukaryota</taxon>
        <taxon>Viridiplantae</taxon>
        <taxon>Streptophyta</taxon>
        <taxon>Embryophyta</taxon>
        <taxon>Tracheophyta</taxon>
        <taxon>Spermatophyta</taxon>
        <taxon>Magnoliopsida</taxon>
        <taxon>eudicotyledons</taxon>
        <taxon>Gunneridae</taxon>
        <taxon>Pentapetalae</taxon>
        <taxon>rosids</taxon>
        <taxon>malvids</taxon>
        <taxon>Sapindales</taxon>
        <taxon>Meliaceae</taxon>
        <taxon>Melia</taxon>
    </lineage>
</organism>